<sequence length="68" mass="7197">MATNNTASPFVHLRVHSAYSLLEGALTVAKLSELATSHAMPALALTDRNNLFGALEFSETLSKAGIQP</sequence>
<dbReference type="InterPro" id="IPR003141">
    <property type="entry name" value="Pol/His_phosphatase_N"/>
</dbReference>
<dbReference type="GO" id="GO:0006260">
    <property type="term" value="P:DNA replication"/>
    <property type="evidence" value="ECO:0007669"/>
    <property type="project" value="InterPro"/>
</dbReference>
<dbReference type="InterPro" id="IPR004805">
    <property type="entry name" value="DnaE2/DnaE/PolC"/>
</dbReference>
<reference evidence="2" key="1">
    <citation type="journal article" date="2014" name="Front. Microbiol.">
        <title>High frequency of phylogenetically diverse reductive dehalogenase-homologous genes in deep subseafloor sedimentary metagenomes.</title>
        <authorList>
            <person name="Kawai M."/>
            <person name="Futagami T."/>
            <person name="Toyoda A."/>
            <person name="Takaki Y."/>
            <person name="Nishi S."/>
            <person name="Hori S."/>
            <person name="Arai W."/>
            <person name="Tsubouchi T."/>
            <person name="Morono Y."/>
            <person name="Uchiyama I."/>
            <person name="Ito T."/>
            <person name="Fujiyama A."/>
            <person name="Inagaki F."/>
            <person name="Takami H."/>
        </authorList>
    </citation>
    <scope>NUCLEOTIDE SEQUENCE</scope>
    <source>
        <strain evidence="2">Expedition CK06-06</strain>
    </source>
</reference>
<gene>
    <name evidence="2" type="ORF">S01H1_19477</name>
</gene>
<dbReference type="AlphaFoldDB" id="X0TMS2"/>
<dbReference type="EMBL" id="BARS01010522">
    <property type="protein sequence ID" value="GAF94524.1"/>
    <property type="molecule type" value="Genomic_DNA"/>
</dbReference>
<dbReference type="PANTHER" id="PTHR32294">
    <property type="entry name" value="DNA POLYMERASE III SUBUNIT ALPHA"/>
    <property type="match status" value="1"/>
</dbReference>
<dbReference type="SMART" id="SM00481">
    <property type="entry name" value="POLIIIAc"/>
    <property type="match status" value="1"/>
</dbReference>
<dbReference type="GO" id="GO:0008408">
    <property type="term" value="F:3'-5' exonuclease activity"/>
    <property type="evidence" value="ECO:0007669"/>
    <property type="project" value="InterPro"/>
</dbReference>
<evidence type="ECO:0000259" key="1">
    <source>
        <dbReference type="SMART" id="SM00481"/>
    </source>
</evidence>
<feature type="non-terminal residue" evidence="2">
    <location>
        <position position="68"/>
    </location>
</feature>
<dbReference type="InterPro" id="IPR016195">
    <property type="entry name" value="Pol/histidinol_Pase-like"/>
</dbReference>
<organism evidence="2">
    <name type="scientific">marine sediment metagenome</name>
    <dbReference type="NCBI Taxonomy" id="412755"/>
    <lineage>
        <taxon>unclassified sequences</taxon>
        <taxon>metagenomes</taxon>
        <taxon>ecological metagenomes</taxon>
    </lineage>
</organism>
<dbReference type="Pfam" id="PF02811">
    <property type="entry name" value="PHP"/>
    <property type="match status" value="1"/>
</dbReference>
<accession>X0TMS2</accession>
<comment type="caution">
    <text evidence="2">The sequence shown here is derived from an EMBL/GenBank/DDBJ whole genome shotgun (WGS) entry which is preliminary data.</text>
</comment>
<dbReference type="InterPro" id="IPR004013">
    <property type="entry name" value="PHP_dom"/>
</dbReference>
<dbReference type="Gene3D" id="3.20.20.140">
    <property type="entry name" value="Metal-dependent hydrolases"/>
    <property type="match status" value="1"/>
</dbReference>
<proteinExistence type="predicted"/>
<feature type="domain" description="Polymerase/histidinol phosphatase N-terminal" evidence="1">
    <location>
        <begin position="11"/>
        <end position="68"/>
    </location>
</feature>
<evidence type="ECO:0000313" key="2">
    <source>
        <dbReference type="EMBL" id="GAF94524.1"/>
    </source>
</evidence>
<dbReference type="PANTHER" id="PTHR32294:SF0">
    <property type="entry name" value="DNA POLYMERASE III SUBUNIT ALPHA"/>
    <property type="match status" value="1"/>
</dbReference>
<dbReference type="SUPFAM" id="SSF89550">
    <property type="entry name" value="PHP domain-like"/>
    <property type="match status" value="1"/>
</dbReference>
<protein>
    <recommendedName>
        <fullName evidence="1">Polymerase/histidinol phosphatase N-terminal domain-containing protein</fullName>
    </recommendedName>
</protein>
<name>X0TMS2_9ZZZZ</name>